<evidence type="ECO:0000256" key="1">
    <source>
        <dbReference type="ARBA" id="ARBA00004571"/>
    </source>
</evidence>
<keyword evidence="10 11" id="KW-0998">Cell outer membrane</keyword>
<evidence type="ECO:0000313" key="17">
    <source>
        <dbReference type="Proteomes" id="UP000092695"/>
    </source>
</evidence>
<evidence type="ECO:0000259" key="14">
    <source>
        <dbReference type="Pfam" id="PF00593"/>
    </source>
</evidence>
<dbReference type="GO" id="GO:0044718">
    <property type="term" value="P:siderophore transmembrane transport"/>
    <property type="evidence" value="ECO:0007669"/>
    <property type="project" value="TreeGrafter"/>
</dbReference>
<sequence length="728" mass="79645">MLSAIALAFAPVAALATVPATNEAEIETITVEAAKIPMSASDITSSITLIDDARISQELAQTIDDLVRYEPGVDVVDQGSRFGLSGISIRGIGGNRVKIEVDGVATSEAFSVGSYSNASRDFVDVNSLKQVEVIRGPASAVFGSDALGGVVSFVTKGPYDLLHDSDRYADLSAGFNSVDASRVLRVTGAARTGKLSTLLRVNARDGQEQDVVDADPFTDESLNLLARFEWGEYGNGALGLSIEHFEVDSATEVDSLEGRQDFSAQFGFPYIIDTTAIAADDRKNRTRLSLGQDWLDGRFGTNYLRWRAYSQDSQTRQDTYETRESFIAGTASAVTRDRRFTFDQSLTGLEINAASEFATTRASHLFAYGIEHERTDTEQLRDGRETDLISDEISAQVGPDLYPVRDFPKSRTRRSGIYLQDSIALGPVTISPGLRWDRYELEPVSDSIFAEDNPGIVTATLDEDRVSPKLGVLWSISEQWSAYAQYAEGFRAPPANDVNVGFTNFQFGYTTLPNPDLKSETSVGYETGLRYSGDAVSWDLAVFDTRYDDFIESFQVVGFDPVNQLIQFQSVNVDKVDIAGAEFKGQFLLPLFSEQLTLRVSAAYAKGKNRATGTPLNSVAPLNGIAGLDFKHDSGRWGTSLVARAARRQNNLDESAGALLSPSGYAVFDSFGYWQPSENTRLRAGIYNLTDRDYTAYLDVQGVPADVTNAAQYQRPGRHFSIAIDWTL</sequence>
<protein>
    <recommendedName>
        <fullName evidence="18">TonB-dependent receptor</fullName>
    </recommendedName>
</protein>
<keyword evidence="5 11" id="KW-0812">Transmembrane</keyword>
<comment type="similarity">
    <text evidence="2">Belongs to the TonB-dependent receptor family. Hemoglobin/haptoglobin binding protein subfamily.</text>
</comment>
<dbReference type="InterPro" id="IPR010949">
    <property type="entry name" value="TonB_Hb/transfer/lactofer_rcpt"/>
</dbReference>
<dbReference type="NCBIfam" id="TIGR01785">
    <property type="entry name" value="TonB-hemin"/>
    <property type="match status" value="1"/>
</dbReference>
<comment type="subcellular location">
    <subcellularLocation>
        <location evidence="1 11">Cell outer membrane</location>
        <topology evidence="1 11">Multi-pass membrane protein</topology>
    </subcellularLocation>
</comment>
<dbReference type="InterPro" id="IPR000531">
    <property type="entry name" value="Beta-barrel_TonB"/>
</dbReference>
<evidence type="ECO:0008006" key="18">
    <source>
        <dbReference type="Google" id="ProtNLM"/>
    </source>
</evidence>
<feature type="domain" description="TonB-dependent receptor-like beta-barrel" evidence="14">
    <location>
        <begin position="252"/>
        <end position="689"/>
    </location>
</feature>
<dbReference type="GO" id="GO:0015232">
    <property type="term" value="F:heme transmembrane transporter activity"/>
    <property type="evidence" value="ECO:0007669"/>
    <property type="project" value="InterPro"/>
</dbReference>
<evidence type="ECO:0000256" key="12">
    <source>
        <dbReference type="PROSITE-ProRule" id="PRU10143"/>
    </source>
</evidence>
<feature type="domain" description="TonB-dependent receptor plug" evidence="15">
    <location>
        <begin position="40"/>
        <end position="150"/>
    </location>
</feature>
<reference evidence="16 17" key="1">
    <citation type="submission" date="2016-06" db="EMBL/GenBank/DDBJ databases">
        <title>Complete genome sequence of a deep-branching marine Gamma Proteobacterium Woeseia oceani type strain XK5.</title>
        <authorList>
            <person name="Mu D."/>
            <person name="Du Z."/>
        </authorList>
    </citation>
    <scope>NUCLEOTIDE SEQUENCE [LARGE SCALE GENOMIC DNA]</scope>
    <source>
        <strain evidence="16 17">XK5</strain>
    </source>
</reference>
<keyword evidence="6 13" id="KW-0732">Signal</keyword>
<name>A0A193LCE4_9GAMM</name>
<feature type="signal peptide" evidence="13">
    <location>
        <begin position="1"/>
        <end position="16"/>
    </location>
</feature>
<dbReference type="Gene3D" id="2.40.170.20">
    <property type="entry name" value="TonB-dependent receptor, beta-barrel domain"/>
    <property type="match status" value="1"/>
</dbReference>
<dbReference type="PROSITE" id="PS52016">
    <property type="entry name" value="TONB_DEPENDENT_REC_3"/>
    <property type="match status" value="1"/>
</dbReference>
<evidence type="ECO:0000256" key="6">
    <source>
        <dbReference type="ARBA" id="ARBA00022729"/>
    </source>
</evidence>
<dbReference type="RefSeq" id="WP_068612251.1">
    <property type="nucleotide sequence ID" value="NZ_CP016268.1"/>
</dbReference>
<dbReference type="AlphaFoldDB" id="A0A193LCE4"/>
<feature type="chain" id="PRO_5008260080" description="TonB-dependent receptor" evidence="13">
    <location>
        <begin position="17"/>
        <end position="728"/>
    </location>
</feature>
<evidence type="ECO:0000256" key="7">
    <source>
        <dbReference type="ARBA" id="ARBA00023077"/>
    </source>
</evidence>
<evidence type="ECO:0000259" key="15">
    <source>
        <dbReference type="Pfam" id="PF07715"/>
    </source>
</evidence>
<feature type="short sequence motif" description="TonB box" evidence="12">
    <location>
        <begin position="28"/>
        <end position="34"/>
    </location>
</feature>
<evidence type="ECO:0000256" key="4">
    <source>
        <dbReference type="ARBA" id="ARBA00022452"/>
    </source>
</evidence>
<evidence type="ECO:0000313" key="16">
    <source>
        <dbReference type="EMBL" id="ANO50138.1"/>
    </source>
</evidence>
<dbReference type="NCBIfam" id="TIGR01786">
    <property type="entry name" value="TonB-hemlactrns"/>
    <property type="match status" value="1"/>
</dbReference>
<dbReference type="PANTHER" id="PTHR30069">
    <property type="entry name" value="TONB-DEPENDENT OUTER MEMBRANE RECEPTOR"/>
    <property type="match status" value="1"/>
</dbReference>
<proteinExistence type="inferred from homology"/>
<evidence type="ECO:0000256" key="11">
    <source>
        <dbReference type="PROSITE-ProRule" id="PRU01360"/>
    </source>
</evidence>
<dbReference type="Pfam" id="PF07715">
    <property type="entry name" value="Plug"/>
    <property type="match status" value="1"/>
</dbReference>
<dbReference type="InterPro" id="IPR010916">
    <property type="entry name" value="TonB_box_CS"/>
</dbReference>
<dbReference type="InterPro" id="IPR012910">
    <property type="entry name" value="Plug_dom"/>
</dbReference>
<dbReference type="GO" id="GO:0009279">
    <property type="term" value="C:cell outer membrane"/>
    <property type="evidence" value="ECO:0007669"/>
    <property type="project" value="UniProtKB-SubCell"/>
</dbReference>
<dbReference type="Proteomes" id="UP000092695">
    <property type="component" value="Chromosome"/>
</dbReference>
<organism evidence="16 17">
    <name type="scientific">Woeseia oceani</name>
    <dbReference type="NCBI Taxonomy" id="1548547"/>
    <lineage>
        <taxon>Bacteria</taxon>
        <taxon>Pseudomonadati</taxon>
        <taxon>Pseudomonadota</taxon>
        <taxon>Gammaproteobacteria</taxon>
        <taxon>Woeseiales</taxon>
        <taxon>Woeseiaceae</taxon>
        <taxon>Woeseia</taxon>
    </lineage>
</organism>
<evidence type="ECO:0000256" key="9">
    <source>
        <dbReference type="ARBA" id="ARBA00023170"/>
    </source>
</evidence>
<dbReference type="KEGG" id="woc:BA177_01910"/>
<dbReference type="SUPFAM" id="SSF56935">
    <property type="entry name" value="Porins"/>
    <property type="match status" value="1"/>
</dbReference>
<dbReference type="OrthoDB" id="9815954at2"/>
<dbReference type="PROSITE" id="PS00430">
    <property type="entry name" value="TONB_DEPENDENT_REC_1"/>
    <property type="match status" value="1"/>
</dbReference>
<evidence type="ECO:0000256" key="10">
    <source>
        <dbReference type="ARBA" id="ARBA00023237"/>
    </source>
</evidence>
<dbReference type="InterPro" id="IPR037066">
    <property type="entry name" value="Plug_dom_sf"/>
</dbReference>
<dbReference type="CDD" id="cd01347">
    <property type="entry name" value="ligand_gated_channel"/>
    <property type="match status" value="1"/>
</dbReference>
<dbReference type="Pfam" id="PF00593">
    <property type="entry name" value="TonB_dep_Rec_b-barrel"/>
    <property type="match status" value="1"/>
</dbReference>
<dbReference type="InterPro" id="IPR039426">
    <property type="entry name" value="TonB-dep_rcpt-like"/>
</dbReference>
<dbReference type="InterPro" id="IPR036942">
    <property type="entry name" value="Beta-barrel_TonB_sf"/>
</dbReference>
<dbReference type="GO" id="GO:0015344">
    <property type="term" value="F:siderophore uptake transmembrane transporter activity"/>
    <property type="evidence" value="ECO:0007669"/>
    <property type="project" value="TreeGrafter"/>
</dbReference>
<keyword evidence="3 11" id="KW-0813">Transport</keyword>
<dbReference type="PANTHER" id="PTHR30069:SF29">
    <property type="entry name" value="HEMOGLOBIN AND HEMOGLOBIN-HAPTOGLOBIN-BINDING PROTEIN 1-RELATED"/>
    <property type="match status" value="1"/>
</dbReference>
<dbReference type="STRING" id="1548547.BA177_01910"/>
<accession>A0A193LCE4</accession>
<keyword evidence="8 11" id="KW-0472">Membrane</keyword>
<gene>
    <name evidence="16" type="ORF">BA177_01910</name>
</gene>
<evidence type="ECO:0000256" key="13">
    <source>
        <dbReference type="SAM" id="SignalP"/>
    </source>
</evidence>
<keyword evidence="7 12" id="KW-0798">TonB box</keyword>
<evidence type="ECO:0000256" key="2">
    <source>
        <dbReference type="ARBA" id="ARBA00008143"/>
    </source>
</evidence>
<evidence type="ECO:0000256" key="8">
    <source>
        <dbReference type="ARBA" id="ARBA00023136"/>
    </source>
</evidence>
<evidence type="ECO:0000256" key="3">
    <source>
        <dbReference type="ARBA" id="ARBA00022448"/>
    </source>
</evidence>
<dbReference type="InterPro" id="IPR011276">
    <property type="entry name" value="TonB_haem/Hb_rcpt"/>
</dbReference>
<keyword evidence="9" id="KW-0675">Receptor</keyword>
<evidence type="ECO:0000256" key="5">
    <source>
        <dbReference type="ARBA" id="ARBA00022692"/>
    </source>
</evidence>
<dbReference type="EMBL" id="CP016268">
    <property type="protein sequence ID" value="ANO50138.1"/>
    <property type="molecule type" value="Genomic_DNA"/>
</dbReference>
<keyword evidence="4 11" id="KW-1134">Transmembrane beta strand</keyword>
<keyword evidence="17" id="KW-1185">Reference proteome</keyword>
<dbReference type="Gene3D" id="2.170.130.10">
    <property type="entry name" value="TonB-dependent receptor, plug domain"/>
    <property type="match status" value="1"/>
</dbReference>